<comment type="caution">
    <text evidence="2">The sequence shown here is derived from an EMBL/GenBank/DDBJ whole genome shotgun (WGS) entry which is preliminary data.</text>
</comment>
<accession>A0ABX0T468</accession>
<keyword evidence="1" id="KW-0812">Transmembrane</keyword>
<evidence type="ECO:0000313" key="3">
    <source>
        <dbReference type="Proteomes" id="UP001318300"/>
    </source>
</evidence>
<keyword evidence="1" id="KW-1133">Transmembrane helix</keyword>
<keyword evidence="3" id="KW-1185">Reference proteome</keyword>
<gene>
    <name evidence="2" type="ORF">E9228_000903</name>
</gene>
<dbReference type="RefSeq" id="WP_166779439.1">
    <property type="nucleotide sequence ID" value="NZ_JAAOYO010000002.1"/>
</dbReference>
<sequence length="199" mass="21511">MRPSTILLTVLTSVFGAATLVLAVLVGTGDTQALLQVLRLGGLVTTGFAAGLVITVTNRRRRERLQRKSDASPGTFFVNAHPTGSTYDELDAWRPDLRVWFPCDLGFDRSGMTAWPDEGGGGGVLIATRQEISGFDVFGDPTPLGSTNRWGIAISLARRETGPTTVHLWTLDEQQNHDEYAMRRTIARIETALGGGTTP</sequence>
<proteinExistence type="predicted"/>
<dbReference type="Proteomes" id="UP001318300">
    <property type="component" value="Unassembled WGS sequence"/>
</dbReference>
<name>A0ABX0T468_9MICO</name>
<organism evidence="2 3">
    <name type="scientific">Curtobacterium salicis</name>
    <dbReference type="NCBI Taxonomy" id="1779862"/>
    <lineage>
        <taxon>Bacteria</taxon>
        <taxon>Bacillati</taxon>
        <taxon>Actinomycetota</taxon>
        <taxon>Actinomycetes</taxon>
        <taxon>Micrococcales</taxon>
        <taxon>Microbacteriaceae</taxon>
        <taxon>Curtobacterium</taxon>
    </lineage>
</organism>
<evidence type="ECO:0000313" key="2">
    <source>
        <dbReference type="EMBL" id="NII40267.1"/>
    </source>
</evidence>
<dbReference type="EMBL" id="JAAOYO010000002">
    <property type="protein sequence ID" value="NII40267.1"/>
    <property type="molecule type" value="Genomic_DNA"/>
</dbReference>
<evidence type="ECO:0000256" key="1">
    <source>
        <dbReference type="SAM" id="Phobius"/>
    </source>
</evidence>
<reference evidence="2 3" key="1">
    <citation type="submission" date="2020-03" db="EMBL/GenBank/DDBJ databases">
        <title>Above-ground endophytic microbial communities from plants in different locations in the United States.</title>
        <authorList>
            <person name="Frank C."/>
        </authorList>
    </citation>
    <scope>NUCLEOTIDE SEQUENCE [LARGE SCALE GENOMIC DNA]</scope>
    <source>
        <strain evidence="2 3">WW7</strain>
    </source>
</reference>
<keyword evidence="1" id="KW-0472">Membrane</keyword>
<protein>
    <submittedName>
        <fullName evidence="2">Uncharacterized protein</fullName>
    </submittedName>
</protein>
<feature type="transmembrane region" description="Helical" evidence="1">
    <location>
        <begin position="33"/>
        <end position="57"/>
    </location>
</feature>